<name>A0AAV4G3J9_9GAST</name>
<protein>
    <submittedName>
        <fullName evidence="1">Craniofacial development protein 2-like</fullName>
    </submittedName>
</protein>
<dbReference type="Proteomes" id="UP000762676">
    <property type="component" value="Unassembled WGS sequence"/>
</dbReference>
<dbReference type="PANTHER" id="PTHR23227:SF85">
    <property type="entry name" value="CRANIOFACIAL DEVELOPMENT PROTEIN 2"/>
    <property type="match status" value="1"/>
</dbReference>
<dbReference type="InterPro" id="IPR036691">
    <property type="entry name" value="Endo/exonu/phosph_ase_sf"/>
</dbReference>
<dbReference type="AlphaFoldDB" id="A0AAV4G3J9"/>
<gene>
    <name evidence="1" type="ORF">ElyMa_004011800</name>
</gene>
<sequence length="251" mass="28443">MKYHAVNNNRDEESSIDRVVATNDATGLKPSGGSGADIPTMKTRKTLMRIGTWNVRTLYQSGKFDNLLIEMESLKTDILGISETRWTESGSIRRRNYTMIYSGGQEHEHGVGIVLKNNIAKCMIGYWPVNERIIMCKIQAKPFNIVITQAYAPTADHSDEEIEFYENLDMTIKQVKSSDILILMGYFNAKVGATTMSKSIGREGLGETNERGERLTQSCEKHEFSIVKTLFIQPKDAFTPRKALEIFFEIR</sequence>
<keyword evidence="2" id="KW-1185">Reference proteome</keyword>
<comment type="caution">
    <text evidence="1">The sequence shown here is derived from an EMBL/GenBank/DDBJ whole genome shotgun (WGS) entry which is preliminary data.</text>
</comment>
<organism evidence="1 2">
    <name type="scientific">Elysia marginata</name>
    <dbReference type="NCBI Taxonomy" id="1093978"/>
    <lineage>
        <taxon>Eukaryota</taxon>
        <taxon>Metazoa</taxon>
        <taxon>Spiralia</taxon>
        <taxon>Lophotrochozoa</taxon>
        <taxon>Mollusca</taxon>
        <taxon>Gastropoda</taxon>
        <taxon>Heterobranchia</taxon>
        <taxon>Euthyneura</taxon>
        <taxon>Panpulmonata</taxon>
        <taxon>Sacoglossa</taxon>
        <taxon>Placobranchoidea</taxon>
        <taxon>Plakobranchidae</taxon>
        <taxon>Elysia</taxon>
    </lineage>
</organism>
<reference evidence="1 2" key="1">
    <citation type="journal article" date="2021" name="Elife">
        <title>Chloroplast acquisition without the gene transfer in kleptoplastic sea slugs, Plakobranchus ocellatus.</title>
        <authorList>
            <person name="Maeda T."/>
            <person name="Takahashi S."/>
            <person name="Yoshida T."/>
            <person name="Shimamura S."/>
            <person name="Takaki Y."/>
            <person name="Nagai Y."/>
            <person name="Toyoda A."/>
            <person name="Suzuki Y."/>
            <person name="Arimoto A."/>
            <person name="Ishii H."/>
            <person name="Satoh N."/>
            <person name="Nishiyama T."/>
            <person name="Hasebe M."/>
            <person name="Maruyama T."/>
            <person name="Minagawa J."/>
            <person name="Obokata J."/>
            <person name="Shigenobu S."/>
        </authorList>
    </citation>
    <scope>NUCLEOTIDE SEQUENCE [LARGE SCALE GENOMIC DNA]</scope>
</reference>
<dbReference type="EMBL" id="BMAT01008162">
    <property type="protein sequence ID" value="GFR79115.1"/>
    <property type="molecule type" value="Genomic_DNA"/>
</dbReference>
<evidence type="ECO:0000313" key="2">
    <source>
        <dbReference type="Proteomes" id="UP000762676"/>
    </source>
</evidence>
<proteinExistence type="predicted"/>
<evidence type="ECO:0000313" key="1">
    <source>
        <dbReference type="EMBL" id="GFR79115.1"/>
    </source>
</evidence>
<dbReference type="CDD" id="cd09076">
    <property type="entry name" value="L1-EN"/>
    <property type="match status" value="1"/>
</dbReference>
<dbReference type="PANTHER" id="PTHR23227">
    <property type="entry name" value="BUCENTAUR RELATED"/>
    <property type="match status" value="1"/>
</dbReference>
<dbReference type="InterPro" id="IPR027124">
    <property type="entry name" value="Swc5/CFDP1/2"/>
</dbReference>
<dbReference type="SUPFAM" id="SSF56219">
    <property type="entry name" value="DNase I-like"/>
    <property type="match status" value="1"/>
</dbReference>
<dbReference type="Gene3D" id="3.60.10.10">
    <property type="entry name" value="Endonuclease/exonuclease/phosphatase"/>
    <property type="match status" value="1"/>
</dbReference>
<accession>A0AAV4G3J9</accession>